<dbReference type="Pfam" id="PF09723">
    <property type="entry name" value="Zn_ribbon_8"/>
    <property type="match status" value="1"/>
</dbReference>
<keyword evidence="1" id="KW-0863">Zinc-finger</keyword>
<evidence type="ECO:0000313" key="3">
    <source>
        <dbReference type="EMBL" id="CAB3709043.1"/>
    </source>
</evidence>
<proteinExistence type="predicted"/>
<dbReference type="RefSeq" id="WP_102633697.1">
    <property type="nucleotide sequence ID" value="NZ_CADIJZ010000015.1"/>
</dbReference>
<dbReference type="Gene3D" id="2.20.28.30">
    <property type="entry name" value="RNA polymerase ii, chain L"/>
    <property type="match status" value="1"/>
</dbReference>
<evidence type="ECO:0000259" key="2">
    <source>
        <dbReference type="PROSITE" id="PS50157"/>
    </source>
</evidence>
<dbReference type="EMBL" id="CADIJZ010000015">
    <property type="protein sequence ID" value="CAB3709043.1"/>
    <property type="molecule type" value="Genomic_DNA"/>
</dbReference>
<keyword evidence="5" id="KW-1185">Reference proteome</keyword>
<evidence type="ECO:0000313" key="5">
    <source>
        <dbReference type="Proteomes" id="UP000235659"/>
    </source>
</evidence>
<keyword evidence="1" id="KW-0862">Zinc</keyword>
<dbReference type="AlphaFoldDB" id="A0A2N7WIN5"/>
<keyword evidence="1" id="KW-0479">Metal-binding</keyword>
<dbReference type="OrthoDB" id="9813321at2"/>
<dbReference type="EMBL" id="PNXY01000013">
    <property type="protein sequence ID" value="PMS29288.1"/>
    <property type="molecule type" value="Genomic_DNA"/>
</dbReference>
<dbReference type="InterPro" id="IPR013429">
    <property type="entry name" value="Regulatory_FmdB_Zinc_ribbon"/>
</dbReference>
<gene>
    <name evidence="4" type="ORF">C0Z16_19150</name>
    <name evidence="3" type="ORF">LMG27174_04119</name>
</gene>
<evidence type="ECO:0000256" key="1">
    <source>
        <dbReference type="PROSITE-ProRule" id="PRU00042"/>
    </source>
</evidence>
<dbReference type="InterPro" id="IPR013087">
    <property type="entry name" value="Znf_C2H2_type"/>
</dbReference>
<dbReference type="Proteomes" id="UP000235659">
    <property type="component" value="Unassembled WGS sequence"/>
</dbReference>
<dbReference type="PROSITE" id="PS50157">
    <property type="entry name" value="ZINC_FINGER_C2H2_2"/>
    <property type="match status" value="1"/>
</dbReference>
<evidence type="ECO:0000313" key="4">
    <source>
        <dbReference type="EMBL" id="PMS29288.1"/>
    </source>
</evidence>
<dbReference type="Proteomes" id="UP000494205">
    <property type="component" value="Unassembled WGS sequence"/>
</dbReference>
<dbReference type="PROSITE" id="PS00028">
    <property type="entry name" value="ZINC_FINGER_C2H2_1"/>
    <property type="match status" value="1"/>
</dbReference>
<dbReference type="SMART" id="SM00834">
    <property type="entry name" value="CxxC_CXXC_SSSS"/>
    <property type="match status" value="1"/>
</dbReference>
<organism evidence="3 6">
    <name type="scientific">Paraburkholderia rhynchosiae</name>
    <dbReference type="NCBI Taxonomy" id="487049"/>
    <lineage>
        <taxon>Bacteria</taxon>
        <taxon>Pseudomonadati</taxon>
        <taxon>Pseudomonadota</taxon>
        <taxon>Betaproteobacteria</taxon>
        <taxon>Burkholderiales</taxon>
        <taxon>Burkholderiaceae</taxon>
        <taxon>Paraburkholderia</taxon>
    </lineage>
</organism>
<dbReference type="GO" id="GO:0008270">
    <property type="term" value="F:zinc ion binding"/>
    <property type="evidence" value="ECO:0007669"/>
    <property type="project" value="UniProtKB-KW"/>
</dbReference>
<reference evidence="3 6" key="2">
    <citation type="submission" date="2020-04" db="EMBL/GenBank/DDBJ databases">
        <authorList>
            <person name="De Canck E."/>
        </authorList>
    </citation>
    <scope>NUCLEOTIDE SEQUENCE [LARGE SCALE GENOMIC DNA]</scope>
    <source>
        <strain evidence="3 6">LMG 27174</strain>
    </source>
</reference>
<name>A0A2N7WIN5_9BURK</name>
<accession>A0A2N7WIN5</accession>
<reference evidence="4 5" key="1">
    <citation type="submission" date="2018-01" db="EMBL/GenBank/DDBJ databases">
        <title>Whole genome analyses suggest that Burkholderia sensu lato contains two further novel genera in the rhizoxinica-symbiotica group Mycetohabitans gen. nov., and Trinickia gen. nov.: implications for the evolution of diazotrophy and nodulation in the Burkholderiaceae.</title>
        <authorList>
            <person name="Estrada-de los Santos P."/>
            <person name="Palmer M."/>
            <person name="Chavez-Ramirez B."/>
            <person name="Beukes C."/>
            <person name="Steenkamp E.T."/>
            <person name="Hirsch A.M."/>
            <person name="Manyaka P."/>
            <person name="Maluk M."/>
            <person name="Lafos M."/>
            <person name="Crook M."/>
            <person name="Gross E."/>
            <person name="Simon M.F."/>
            <person name="Bueno dos Reis Junior F."/>
            <person name="Poole P.S."/>
            <person name="Venter S.N."/>
            <person name="James E.K."/>
        </authorList>
    </citation>
    <scope>NUCLEOTIDE SEQUENCE [LARGE SCALE GENOMIC DNA]</scope>
    <source>
        <strain evidence="4 5">WSM 3937</strain>
    </source>
</reference>
<feature type="domain" description="C2H2-type" evidence="2">
    <location>
        <begin position="6"/>
        <end position="28"/>
    </location>
</feature>
<sequence>MPTYQYRCEKCHETFERVEHLAEHEAAHPQCPKCGSEEVQHVLTQFVAKTSRKS</sequence>
<protein>
    <submittedName>
        <fullName evidence="4">FmdB family transcriptional regulator</fullName>
    </submittedName>
</protein>
<evidence type="ECO:0000313" key="6">
    <source>
        <dbReference type="Proteomes" id="UP000494205"/>
    </source>
</evidence>
<dbReference type="NCBIfam" id="TIGR02605">
    <property type="entry name" value="CxxC_CxxC_SSSS"/>
    <property type="match status" value="1"/>
</dbReference>